<feature type="binding site" evidence="5 7">
    <location>
        <position position="152"/>
    </location>
    <ligand>
        <name>substrate</name>
    </ligand>
</feature>
<dbReference type="GO" id="GO:0030060">
    <property type="term" value="F:L-malate dehydrogenase (NAD+) activity"/>
    <property type="evidence" value="ECO:0007669"/>
    <property type="project" value="UniProtKB-UniRule"/>
</dbReference>
<dbReference type="RefSeq" id="WP_015799758.1">
    <property type="nucleotide sequence ID" value="NC_013119.1"/>
</dbReference>
<dbReference type="HOGENOM" id="CLU_045401_2_1_5"/>
<name>C7LEF6_BRUMC</name>
<dbReference type="PANTHER" id="PTHR43128">
    <property type="entry name" value="L-2-HYDROXYCARBOXYLATE DEHYDROGENASE (NAD(P)(+))"/>
    <property type="match status" value="1"/>
</dbReference>
<reference evidence="11 12" key="1">
    <citation type="journal article" date="2009" name="BMC Genomics">
        <title>Brucella microti: the genome sequence of an emerging pathogen.</title>
        <authorList>
            <person name="Audic S."/>
            <person name="Lescot M."/>
            <person name="Claverie J.-M."/>
            <person name="Scholz H.C."/>
        </authorList>
    </citation>
    <scope>NUCLEOTIDE SEQUENCE [LARGE SCALE GENOMIC DNA]</scope>
    <source>
        <strain evidence="11 12">CCM 4915</strain>
    </source>
</reference>
<comment type="catalytic activity">
    <reaction evidence="5">
        <text>(S)-malate + NAD(+) = oxaloacetate + NADH + H(+)</text>
        <dbReference type="Rhea" id="RHEA:21432"/>
        <dbReference type="ChEBI" id="CHEBI:15378"/>
        <dbReference type="ChEBI" id="CHEBI:15589"/>
        <dbReference type="ChEBI" id="CHEBI:16452"/>
        <dbReference type="ChEBI" id="CHEBI:57540"/>
        <dbReference type="ChEBI" id="CHEBI:57945"/>
        <dbReference type="EC" id="1.1.1.37"/>
    </reaction>
</comment>
<proteinExistence type="inferred from homology"/>
<dbReference type="NCBIfam" id="TIGR01763">
    <property type="entry name" value="MalateDH_bact"/>
    <property type="match status" value="1"/>
</dbReference>
<accession>C7LEF6</accession>
<dbReference type="FunFam" id="3.90.110.10:FF:000004">
    <property type="entry name" value="Malate dehydrogenase"/>
    <property type="match status" value="1"/>
</dbReference>
<organism evidence="11 12">
    <name type="scientific">Brucella microti (strain BCCN 7-01 / CAPM 6434 / CCM 4915)</name>
    <dbReference type="NCBI Taxonomy" id="568815"/>
    <lineage>
        <taxon>Bacteria</taxon>
        <taxon>Pseudomonadati</taxon>
        <taxon>Pseudomonadota</taxon>
        <taxon>Alphaproteobacteria</taxon>
        <taxon>Hyphomicrobiales</taxon>
        <taxon>Brucellaceae</taxon>
        <taxon>Brucella/Ochrobactrum group</taxon>
        <taxon>Brucella</taxon>
    </lineage>
</organism>
<dbReference type="Gene3D" id="3.90.110.10">
    <property type="entry name" value="Lactate dehydrogenase/glycoside hydrolase, family 4, C-terminal"/>
    <property type="match status" value="1"/>
</dbReference>
<evidence type="ECO:0000256" key="4">
    <source>
        <dbReference type="ARBA" id="ARBA00023027"/>
    </source>
</evidence>
<dbReference type="PANTHER" id="PTHR43128:SF16">
    <property type="entry name" value="L-LACTATE DEHYDROGENASE"/>
    <property type="match status" value="1"/>
</dbReference>
<feature type="binding site" evidence="5 7">
    <location>
        <position position="121"/>
    </location>
    <ligand>
        <name>substrate</name>
    </ligand>
</feature>
<dbReference type="GO" id="GO:0004459">
    <property type="term" value="F:L-lactate dehydrogenase (NAD+) activity"/>
    <property type="evidence" value="ECO:0007669"/>
    <property type="project" value="TreeGrafter"/>
</dbReference>
<dbReference type="HAMAP" id="MF_00487">
    <property type="entry name" value="Malate_dehydrog_3"/>
    <property type="match status" value="1"/>
</dbReference>
<keyword evidence="12" id="KW-1185">Reference proteome</keyword>
<dbReference type="Gene3D" id="3.40.50.720">
    <property type="entry name" value="NAD(P)-binding Rossmann-like Domain"/>
    <property type="match status" value="1"/>
</dbReference>
<dbReference type="SUPFAM" id="SSF51735">
    <property type="entry name" value="NAD(P)-binding Rossmann-fold domains"/>
    <property type="match status" value="1"/>
</dbReference>
<evidence type="ECO:0000256" key="1">
    <source>
        <dbReference type="ARBA" id="ARBA00003966"/>
    </source>
</evidence>
<feature type="binding site" evidence="5 8">
    <location>
        <begin position="10"/>
        <end position="15"/>
    </location>
    <ligand>
        <name>NAD(+)</name>
        <dbReference type="ChEBI" id="CHEBI:57540"/>
    </ligand>
</feature>
<feature type="domain" description="Lactate/malate dehydrogenase N-terminal" evidence="9">
    <location>
        <begin position="5"/>
        <end position="143"/>
    </location>
</feature>
<evidence type="ECO:0000313" key="12">
    <source>
        <dbReference type="Proteomes" id="UP000002188"/>
    </source>
</evidence>
<dbReference type="FunFam" id="3.40.50.720:FF:000018">
    <property type="entry name" value="Malate dehydrogenase"/>
    <property type="match status" value="1"/>
</dbReference>
<evidence type="ECO:0000313" key="11">
    <source>
        <dbReference type="EMBL" id="ACU48891.1"/>
    </source>
</evidence>
<dbReference type="PRINTS" id="PR00086">
    <property type="entry name" value="LLDHDRGNASE"/>
</dbReference>
<dbReference type="EC" id="1.1.1.37" evidence="5"/>
<dbReference type="KEGG" id="bmr:BMI_I1949"/>
<dbReference type="AlphaFoldDB" id="C7LEF6"/>
<dbReference type="InterPro" id="IPR001557">
    <property type="entry name" value="L-lactate/malate_DH"/>
</dbReference>
<dbReference type="SUPFAM" id="SSF56327">
    <property type="entry name" value="LDH C-terminal domain-like"/>
    <property type="match status" value="1"/>
</dbReference>
<feature type="binding site" evidence="5 8">
    <location>
        <position position="96"/>
    </location>
    <ligand>
        <name>NAD(+)</name>
        <dbReference type="ChEBI" id="CHEBI:57540"/>
    </ligand>
</feature>
<gene>
    <name evidence="5 11" type="primary">mdh</name>
    <name evidence="11" type="ordered locus">BMI_I1949</name>
</gene>
<comment type="similarity">
    <text evidence="5">Belongs to the LDH/MDH superfamily. MDH type 3 family.</text>
</comment>
<dbReference type="Pfam" id="PF00056">
    <property type="entry name" value="Ldh_1_N"/>
    <property type="match status" value="1"/>
</dbReference>
<evidence type="ECO:0000259" key="10">
    <source>
        <dbReference type="Pfam" id="PF02866"/>
    </source>
</evidence>
<dbReference type="InterPro" id="IPR001236">
    <property type="entry name" value="Lactate/malate_DH_N"/>
</dbReference>
<dbReference type="InterPro" id="IPR015955">
    <property type="entry name" value="Lactate_DH/Glyco_Ohase_4_C"/>
</dbReference>
<keyword evidence="2 5" id="KW-0816">Tricarboxylic acid cycle</keyword>
<dbReference type="GO" id="GO:0006099">
    <property type="term" value="P:tricarboxylic acid cycle"/>
    <property type="evidence" value="ECO:0007669"/>
    <property type="project" value="UniProtKB-UniRule"/>
</dbReference>
<feature type="binding site" evidence="5 8">
    <location>
        <position position="34"/>
    </location>
    <ligand>
        <name>NAD(+)</name>
        <dbReference type="ChEBI" id="CHEBI:57540"/>
    </ligand>
</feature>
<evidence type="ECO:0000256" key="3">
    <source>
        <dbReference type="ARBA" id="ARBA00023002"/>
    </source>
</evidence>
<feature type="binding site" evidence="5 8">
    <location>
        <begin position="119"/>
        <end position="121"/>
    </location>
    <ligand>
        <name>NAD(+)</name>
        <dbReference type="ChEBI" id="CHEBI:57540"/>
    </ligand>
</feature>
<feature type="binding site" evidence="5 7">
    <location>
        <position position="83"/>
    </location>
    <ligand>
        <name>substrate</name>
    </ligand>
</feature>
<dbReference type="PIRSF" id="PIRSF000102">
    <property type="entry name" value="Lac_mal_DH"/>
    <property type="match status" value="1"/>
</dbReference>
<feature type="binding site" evidence="5 7">
    <location>
        <position position="89"/>
    </location>
    <ligand>
        <name>substrate</name>
    </ligand>
</feature>
<dbReference type="InterPro" id="IPR011275">
    <property type="entry name" value="Malate_DH_type3"/>
</dbReference>
<keyword evidence="4 5" id="KW-0520">NAD</keyword>
<dbReference type="InterPro" id="IPR036291">
    <property type="entry name" value="NAD(P)-bd_dom_sf"/>
</dbReference>
<evidence type="ECO:0000256" key="7">
    <source>
        <dbReference type="PIRSR" id="PIRSR000102-2"/>
    </source>
</evidence>
<evidence type="ECO:0000256" key="6">
    <source>
        <dbReference type="PIRSR" id="PIRSR000102-1"/>
    </source>
</evidence>
<evidence type="ECO:0000256" key="5">
    <source>
        <dbReference type="HAMAP-Rule" id="MF_00487"/>
    </source>
</evidence>
<feature type="active site" description="Proton acceptor" evidence="5 6">
    <location>
        <position position="176"/>
    </location>
</feature>
<feature type="domain" description="Lactate/malate dehydrogenase C-terminal" evidence="10">
    <location>
        <begin position="148"/>
        <end position="303"/>
    </location>
</feature>
<keyword evidence="3 5" id="KW-0560">Oxidoreductase</keyword>
<dbReference type="Pfam" id="PF02866">
    <property type="entry name" value="Ldh_1_C"/>
    <property type="match status" value="1"/>
</dbReference>
<dbReference type="EMBL" id="CP001578">
    <property type="protein sequence ID" value="ACU48891.1"/>
    <property type="molecule type" value="Genomic_DNA"/>
</dbReference>
<sequence>MARNKIALIGSGMIGGTLAHLAGLKELGDVVLFDIAEGTPQGKGLDIAESSPVDGFDAKFTGANDYAAIEGADVVIVTAGVPRKPGMSRDDLLGINLKVMEQVGAGIKKYAPEAFVICITNPLDAMVWALQKFSGLPAHKVVGMAGVLDSARFRYFLSEEFNVSVEDVTAFVLGGHGDSMVPLARYSTVAGIPLPDLVKMGWTSQDKLDKIIQRTRDGGAEIMGLLKTGSAFYAPAASAIQMAESYLKDKKRVLPVAAQLSGQYGVKDMYVGVPTVIGANGVERIIEIDLDKDEKAQFDKSVASVAGLCEACIGIAPSLK</sequence>
<comment type="function">
    <text evidence="1 5">Catalyzes the reversible oxidation of malate to oxaloacetate.</text>
</comment>
<dbReference type="CDD" id="cd01339">
    <property type="entry name" value="LDH-like_MDH"/>
    <property type="match status" value="1"/>
</dbReference>
<dbReference type="PhylomeDB" id="C7LEF6"/>
<dbReference type="NCBIfam" id="NF004863">
    <property type="entry name" value="PRK06223.1"/>
    <property type="match status" value="1"/>
</dbReference>
<dbReference type="GO" id="GO:0006089">
    <property type="term" value="P:lactate metabolic process"/>
    <property type="evidence" value="ECO:0007669"/>
    <property type="project" value="TreeGrafter"/>
</dbReference>
<dbReference type="Proteomes" id="UP000002188">
    <property type="component" value="Chromosome 1"/>
</dbReference>
<protein>
    <recommendedName>
        <fullName evidence="5">Malate dehydrogenase</fullName>
        <ecNumber evidence="5">1.1.1.37</ecNumber>
    </recommendedName>
</protein>
<evidence type="ECO:0000259" key="9">
    <source>
        <dbReference type="Pfam" id="PF00056"/>
    </source>
</evidence>
<evidence type="ECO:0000256" key="2">
    <source>
        <dbReference type="ARBA" id="ARBA00022532"/>
    </source>
</evidence>
<dbReference type="InterPro" id="IPR022383">
    <property type="entry name" value="Lactate/malate_DH_C"/>
</dbReference>
<evidence type="ECO:0000256" key="8">
    <source>
        <dbReference type="PIRSR" id="PIRSR000102-3"/>
    </source>
</evidence>